<keyword evidence="2" id="KW-1185">Reference proteome</keyword>
<sequence length="234" mass="26376">MFQYHRLGVSRHQTGTQIHITHEKWRVQRLGSTPSRCLFQRGPFGTTQGTKCRKFLLLFSPWFDTNFSTRQKGIGPTGKDGIGSSKRMSSLHLHRHHKSSQHRALISRVLSILRVVVFRVLSLGPLQIRSRHRSAPCSSMAILTHCRAPLALPQHIFKWGNHKQTDSIRRTTHASSGPCGSGLGWMANRQVAAASSRCCGVTPYRRLSQSWKAYVLAIFNDVVAWIVASTRSQQ</sequence>
<organism evidence="1 2">
    <name type="scientific">Aspergillus minisclerotigenes</name>
    <dbReference type="NCBI Taxonomy" id="656917"/>
    <lineage>
        <taxon>Eukaryota</taxon>
        <taxon>Fungi</taxon>
        <taxon>Dikarya</taxon>
        <taxon>Ascomycota</taxon>
        <taxon>Pezizomycotina</taxon>
        <taxon>Eurotiomycetes</taxon>
        <taxon>Eurotiomycetidae</taxon>
        <taxon>Eurotiales</taxon>
        <taxon>Aspergillaceae</taxon>
        <taxon>Aspergillus</taxon>
        <taxon>Aspergillus subgen. Circumdati</taxon>
    </lineage>
</organism>
<evidence type="ECO:0000313" key="2">
    <source>
        <dbReference type="Proteomes" id="UP000326289"/>
    </source>
</evidence>
<accession>A0A5N6J4Y6</accession>
<dbReference type="EMBL" id="ML732792">
    <property type="protein sequence ID" value="KAB8273931.1"/>
    <property type="molecule type" value="Genomic_DNA"/>
</dbReference>
<reference evidence="1 2" key="1">
    <citation type="submission" date="2019-04" db="EMBL/GenBank/DDBJ databases">
        <title>Fungal friends and foes A comparative genomics study of 23 Aspergillus species from section Flavi.</title>
        <authorList>
            <consortium name="DOE Joint Genome Institute"/>
            <person name="Kjaerbolling I."/>
            <person name="Vesth T.C."/>
            <person name="Frisvad J.C."/>
            <person name="Nybo J.L."/>
            <person name="Theobald S."/>
            <person name="Kildgaard S."/>
            <person name="Petersen T.I."/>
            <person name="Kuo A."/>
            <person name="Sato A."/>
            <person name="Lyhne E.K."/>
            <person name="Kogle M.E."/>
            <person name="Wiebenga A."/>
            <person name="Kun R.S."/>
            <person name="Lubbers R.J."/>
            <person name="Makela M.R."/>
            <person name="Barry K."/>
            <person name="Chovatia M."/>
            <person name="Clum A."/>
            <person name="Daum C."/>
            <person name="Haridas S."/>
            <person name="He G."/>
            <person name="LaButti K."/>
            <person name="Lipzen A."/>
            <person name="Mondo S."/>
            <person name="Pangilinan J."/>
            <person name="Riley R."/>
            <person name="Salamov A."/>
            <person name="Simmons B.A."/>
            <person name="Magnuson J.K."/>
            <person name="Henrissat B."/>
            <person name="Mortensen U.H."/>
            <person name="Larsen T.O."/>
            <person name="De vries R.P."/>
            <person name="Grigoriev I.V."/>
            <person name="Machida M."/>
            <person name="Baker S.E."/>
            <person name="Andersen M.R."/>
        </authorList>
    </citation>
    <scope>NUCLEOTIDE SEQUENCE [LARGE SCALE GENOMIC DNA]</scope>
    <source>
        <strain evidence="1 2">CBS 117635</strain>
    </source>
</reference>
<name>A0A5N6J4Y6_9EURO</name>
<gene>
    <name evidence="1" type="ORF">BDV30DRAFT_99658</name>
</gene>
<dbReference type="AlphaFoldDB" id="A0A5N6J4Y6"/>
<evidence type="ECO:0000313" key="1">
    <source>
        <dbReference type="EMBL" id="KAB8273931.1"/>
    </source>
</evidence>
<protein>
    <submittedName>
        <fullName evidence="1">Uncharacterized protein</fullName>
    </submittedName>
</protein>
<dbReference type="Proteomes" id="UP000326289">
    <property type="component" value="Unassembled WGS sequence"/>
</dbReference>
<proteinExistence type="predicted"/>